<dbReference type="InterPro" id="IPR015943">
    <property type="entry name" value="WD40/YVTN_repeat-like_dom_sf"/>
</dbReference>
<name>A0A6G0XPB9_9STRA</name>
<feature type="compositionally biased region" description="Basic residues" evidence="1">
    <location>
        <begin position="521"/>
        <end position="532"/>
    </location>
</feature>
<dbReference type="VEuPathDB" id="FungiDB:AeMF1_000211"/>
<feature type="compositionally biased region" description="Basic and acidic residues" evidence="1">
    <location>
        <begin position="666"/>
        <end position="679"/>
    </location>
</feature>
<dbReference type="Gene3D" id="2.130.10.10">
    <property type="entry name" value="YVTN repeat-like/Quinoprotein amine dehydrogenase"/>
    <property type="match status" value="1"/>
</dbReference>
<dbReference type="Proteomes" id="UP000481153">
    <property type="component" value="Unassembled WGS sequence"/>
</dbReference>
<accession>A0A6G0XPB9</accession>
<keyword evidence="3" id="KW-1185">Reference proteome</keyword>
<proteinExistence type="predicted"/>
<evidence type="ECO:0000313" key="3">
    <source>
        <dbReference type="Proteomes" id="UP000481153"/>
    </source>
</evidence>
<feature type="compositionally biased region" description="Polar residues" evidence="1">
    <location>
        <begin position="12"/>
        <end position="27"/>
    </location>
</feature>
<organism evidence="2 3">
    <name type="scientific">Aphanomyces euteiches</name>
    <dbReference type="NCBI Taxonomy" id="100861"/>
    <lineage>
        <taxon>Eukaryota</taxon>
        <taxon>Sar</taxon>
        <taxon>Stramenopiles</taxon>
        <taxon>Oomycota</taxon>
        <taxon>Saprolegniomycetes</taxon>
        <taxon>Saprolegniales</taxon>
        <taxon>Verrucalvaceae</taxon>
        <taxon>Aphanomyces</taxon>
    </lineage>
</organism>
<feature type="region of interest" description="Disordered" evidence="1">
    <location>
        <begin position="628"/>
        <end position="681"/>
    </location>
</feature>
<protein>
    <submittedName>
        <fullName evidence="2">Uncharacterized protein</fullName>
    </submittedName>
</protein>
<comment type="caution">
    <text evidence="2">The sequence shown here is derived from an EMBL/GenBank/DDBJ whole genome shotgun (WGS) entry which is preliminary data.</text>
</comment>
<evidence type="ECO:0000313" key="2">
    <source>
        <dbReference type="EMBL" id="KAF0742127.1"/>
    </source>
</evidence>
<feature type="compositionally biased region" description="Basic and acidic residues" evidence="1">
    <location>
        <begin position="545"/>
        <end position="558"/>
    </location>
</feature>
<feature type="region of interest" description="Disordered" evidence="1">
    <location>
        <begin position="1"/>
        <end position="48"/>
    </location>
</feature>
<reference evidence="2 3" key="1">
    <citation type="submission" date="2019-07" db="EMBL/GenBank/DDBJ databases">
        <title>Genomics analysis of Aphanomyces spp. identifies a new class of oomycete effector associated with host adaptation.</title>
        <authorList>
            <person name="Gaulin E."/>
        </authorList>
    </citation>
    <scope>NUCLEOTIDE SEQUENCE [LARGE SCALE GENOMIC DNA]</scope>
    <source>
        <strain evidence="2 3">ATCC 201684</strain>
    </source>
</reference>
<dbReference type="AlphaFoldDB" id="A0A6G0XPB9"/>
<dbReference type="SUPFAM" id="SSF69322">
    <property type="entry name" value="Tricorn protease domain 2"/>
    <property type="match status" value="1"/>
</dbReference>
<gene>
    <name evidence="2" type="ORF">Ae201684_002799</name>
</gene>
<sequence length="883" mass="99187">MSFFTPPLKQKNGASQRQDKLSLTLSQGKRKRTAKQLDTKDDDDKENQLKNIMITQDSEESSSGSDSECEVFFDATSSKPIDTTEKMNNSFALDFQVSSVAVDRAGRFVVAGFNNGTIRLYPLNTNNTTTAPIIVGSLETDENSSIDENKLLFRKGVVLEHISARGMYTQLRVNVVIPEDGRFIFAGVYRGSTEILVIDIDSIRLPNDVIGVPTAEVNTHCYNDAKLRGFGAVRAMPGKSAITTEYQVLCGLGIKNLHLWRFYWDPTCDDPESKWTWQCIFDRQTNGISLEYLAFGAAPNQLISKSEHQSIRVWTIDETADAMTFDYEDIKQTQDTIQVCGHYAYGGQERLALVDIQTNQRIELDLPSSSMAPISRPTLNNRKRQLRTLSMLTGVPAGITLGVCSDGSVFVHDSSNKIGLGIHTPPSPLEGYDAFYQDQAGLLSLLPLEGSSDMMDWIVVMANSAELQVQKLHEFLHLPKRESKIPSKPRILKEAPLKQNLSEPSSPPSKLNLEQLLEKKSTKKPKKEKSRRWNYDVSSPKKRRERETTRESMEPEVTKEIVHETPVKEITKMHLSESFEDIVRVKTPELSSVDSDIYHTPQAKKPKLREEEVLSPVVSISPVSSPCLPQTPYNSPPPPPPAKEWSPFVIPKKSKPTGIETSKTGDLPKELPHEQEPSPERNAVVKASVEELRATKNASDRGNSKSLKLENIVEVNLEHISTSLTSQNDVDMPDISVAETSSVEYETADESEESTSQKSLLMQTTYYEMDESNFVTPDTELVRSTLQRFEKERAELTHNFTSAHHNLIRSVCTQMHRQKNPVRVDPKVIRLQFHQRVNELMGQQKMEADALYASHHMQWTVLGLGGFAMPRLEPTFPAPRLFG</sequence>
<evidence type="ECO:0000256" key="1">
    <source>
        <dbReference type="SAM" id="MobiDB-lite"/>
    </source>
</evidence>
<dbReference type="EMBL" id="VJMJ01000030">
    <property type="protein sequence ID" value="KAF0742127.1"/>
    <property type="molecule type" value="Genomic_DNA"/>
</dbReference>
<feature type="region of interest" description="Disordered" evidence="1">
    <location>
        <begin position="496"/>
        <end position="558"/>
    </location>
</feature>